<organism evidence="2 3">
    <name type="scientific">Dimargaris verticillata</name>
    <dbReference type="NCBI Taxonomy" id="2761393"/>
    <lineage>
        <taxon>Eukaryota</taxon>
        <taxon>Fungi</taxon>
        <taxon>Fungi incertae sedis</taxon>
        <taxon>Zoopagomycota</taxon>
        <taxon>Kickxellomycotina</taxon>
        <taxon>Dimargaritomycetes</taxon>
        <taxon>Dimargaritales</taxon>
        <taxon>Dimargaritaceae</taxon>
        <taxon>Dimargaris</taxon>
    </lineage>
</organism>
<dbReference type="InterPro" id="IPR022742">
    <property type="entry name" value="Hydrolase_4"/>
</dbReference>
<gene>
    <name evidence="2" type="ORF">H4R34_000131</name>
</gene>
<comment type="caution">
    <text evidence="2">The sequence shown here is derived from an EMBL/GenBank/DDBJ whole genome shotgun (WGS) entry which is preliminary data.</text>
</comment>
<dbReference type="InterPro" id="IPR029058">
    <property type="entry name" value="AB_hydrolase_fold"/>
</dbReference>
<dbReference type="OrthoDB" id="10249433at2759"/>
<accession>A0A9W8B8V4</accession>
<dbReference type="SUPFAM" id="SSF53474">
    <property type="entry name" value="alpha/beta-Hydrolases"/>
    <property type="match status" value="1"/>
</dbReference>
<evidence type="ECO:0000313" key="3">
    <source>
        <dbReference type="Proteomes" id="UP001151582"/>
    </source>
</evidence>
<protein>
    <recommendedName>
        <fullName evidence="1">Serine aminopeptidase S33 domain-containing protein</fullName>
    </recommendedName>
</protein>
<dbReference type="AlphaFoldDB" id="A0A9W8B8V4"/>
<dbReference type="PANTHER" id="PTHR11614">
    <property type="entry name" value="PHOSPHOLIPASE-RELATED"/>
    <property type="match status" value="1"/>
</dbReference>
<name>A0A9W8B8V4_9FUNG</name>
<dbReference type="InterPro" id="IPR051044">
    <property type="entry name" value="MAG_DAG_Lipase"/>
</dbReference>
<feature type="domain" description="Serine aminopeptidase S33" evidence="1">
    <location>
        <begin position="38"/>
        <end position="280"/>
    </location>
</feature>
<dbReference type="EMBL" id="JANBQB010000002">
    <property type="protein sequence ID" value="KAJ1985310.1"/>
    <property type="molecule type" value="Genomic_DNA"/>
</dbReference>
<evidence type="ECO:0000259" key="1">
    <source>
        <dbReference type="Pfam" id="PF12146"/>
    </source>
</evidence>
<reference evidence="2" key="1">
    <citation type="submission" date="2022-07" db="EMBL/GenBank/DDBJ databases">
        <title>Phylogenomic reconstructions and comparative analyses of Kickxellomycotina fungi.</title>
        <authorList>
            <person name="Reynolds N.K."/>
            <person name="Stajich J.E."/>
            <person name="Barry K."/>
            <person name="Grigoriev I.V."/>
            <person name="Crous P."/>
            <person name="Smith M.E."/>
        </authorList>
    </citation>
    <scope>NUCLEOTIDE SEQUENCE</scope>
    <source>
        <strain evidence="2">RSA 567</strain>
    </source>
</reference>
<dbReference type="Gene3D" id="3.40.50.1820">
    <property type="entry name" value="alpha/beta hydrolase"/>
    <property type="match status" value="1"/>
</dbReference>
<keyword evidence="3" id="KW-1185">Reference proteome</keyword>
<dbReference type="Pfam" id="PF12146">
    <property type="entry name" value="Hydrolase_4"/>
    <property type="match status" value="1"/>
</dbReference>
<evidence type="ECO:0000313" key="2">
    <source>
        <dbReference type="EMBL" id="KAJ1985310.1"/>
    </source>
</evidence>
<proteinExistence type="predicted"/>
<sequence length="302" mass="33785">MTQEQAHLPLQPVGNETEEWQEINDHQLYTMRFESAIQPPQATLVLVHGFGEHCRRYDHVSRAFAAQGIEVQTYDQRGFGRTGRKSGQLGHTQGIDQLHRDLTAMSDQVRRPGVPHFIFGHSMGGMITLSYAARHQGTAKLAGIIASGPAILLPPNVHEHPIIERTGIFLSKYLKSFTLKTRIQLEDLCKDPQVIEAAREDYYFYNIGSLQCLGDMLTVGPELIQSGAQTFACPLLLLHGSADVTTDPKGSRDFFANLPAALDKEYVEYDGALHELHNEPIKDEVVDKYITWIHSRAKGQKS</sequence>
<dbReference type="Proteomes" id="UP001151582">
    <property type="component" value="Unassembled WGS sequence"/>
</dbReference>